<dbReference type="EMBL" id="SKFH01000022">
    <property type="protein sequence ID" value="TCZ69317.1"/>
    <property type="molecule type" value="Genomic_DNA"/>
</dbReference>
<dbReference type="InterPro" id="IPR014710">
    <property type="entry name" value="RmlC-like_jellyroll"/>
</dbReference>
<dbReference type="OrthoDB" id="9794183at2"/>
<dbReference type="RefSeq" id="WP_131852509.1">
    <property type="nucleotide sequence ID" value="NZ_SKFH01000022.1"/>
</dbReference>
<dbReference type="SUPFAM" id="SSF51182">
    <property type="entry name" value="RmlC-like cupins"/>
    <property type="match status" value="1"/>
</dbReference>
<name>A0A4R4E281_9BACT</name>
<accession>A0A4R4E281</accession>
<evidence type="ECO:0000313" key="3">
    <source>
        <dbReference type="Proteomes" id="UP000295164"/>
    </source>
</evidence>
<keyword evidence="3" id="KW-1185">Reference proteome</keyword>
<dbReference type="InterPro" id="IPR011051">
    <property type="entry name" value="RmlC_Cupin_sf"/>
</dbReference>
<dbReference type="Pfam" id="PF07883">
    <property type="entry name" value="Cupin_2"/>
    <property type="match status" value="1"/>
</dbReference>
<evidence type="ECO:0000313" key="2">
    <source>
        <dbReference type="EMBL" id="TCZ69317.1"/>
    </source>
</evidence>
<dbReference type="Gene3D" id="2.60.120.10">
    <property type="entry name" value="Jelly Rolls"/>
    <property type="match status" value="1"/>
</dbReference>
<gene>
    <name evidence="2" type="ORF">E0486_12435</name>
</gene>
<sequence>MKNQVSLDEAKSLLSKSGGQPFVTLLERGTLVVEWYAPMHEDLQQPHRQDELYIVASGHGTFVRDAERSAFQKGDVLFVPAGMKHRFEDFSHDFAAWVIFYGPDGGEKIPD</sequence>
<comment type="caution">
    <text evidence="2">The sequence shown here is derived from an EMBL/GenBank/DDBJ whole genome shotgun (WGS) entry which is preliminary data.</text>
</comment>
<feature type="domain" description="Cupin type-2" evidence="1">
    <location>
        <begin position="38"/>
        <end position="88"/>
    </location>
</feature>
<protein>
    <submittedName>
        <fullName evidence="2">Cupin domain-containing protein</fullName>
    </submittedName>
</protein>
<organism evidence="2 3">
    <name type="scientific">Flaviaesturariibacter aridisoli</name>
    <dbReference type="NCBI Taxonomy" id="2545761"/>
    <lineage>
        <taxon>Bacteria</taxon>
        <taxon>Pseudomonadati</taxon>
        <taxon>Bacteroidota</taxon>
        <taxon>Chitinophagia</taxon>
        <taxon>Chitinophagales</taxon>
        <taxon>Chitinophagaceae</taxon>
        <taxon>Flaviaestuariibacter</taxon>
    </lineage>
</organism>
<dbReference type="Proteomes" id="UP000295164">
    <property type="component" value="Unassembled WGS sequence"/>
</dbReference>
<dbReference type="InterPro" id="IPR013096">
    <property type="entry name" value="Cupin_2"/>
</dbReference>
<proteinExistence type="predicted"/>
<reference evidence="2 3" key="1">
    <citation type="submission" date="2019-03" db="EMBL/GenBank/DDBJ databases">
        <authorList>
            <person name="Kim M.K.M."/>
        </authorList>
    </citation>
    <scope>NUCLEOTIDE SEQUENCE [LARGE SCALE GENOMIC DNA]</scope>
    <source>
        <strain evidence="2 3">17J68-15</strain>
    </source>
</reference>
<evidence type="ECO:0000259" key="1">
    <source>
        <dbReference type="Pfam" id="PF07883"/>
    </source>
</evidence>
<dbReference type="AlphaFoldDB" id="A0A4R4E281"/>